<name>A0ACC5NUM1_9BACT</name>
<reference evidence="1" key="1">
    <citation type="submission" date="2020-08" db="EMBL/GenBank/DDBJ databases">
        <title>Genomic Encyclopedia of Type Strains, Phase IV (KMG-V): Genome sequencing to study the core and pangenomes of soil and plant-associated prokaryotes.</title>
        <authorList>
            <person name="Whitman W."/>
        </authorList>
    </citation>
    <scope>NUCLEOTIDE SEQUENCE</scope>
    <source>
        <strain evidence="1">M8UP15</strain>
    </source>
</reference>
<keyword evidence="2" id="KW-1185">Reference proteome</keyword>
<gene>
    <name evidence="1" type="ORF">HDF13_000617</name>
</gene>
<proteinExistence type="predicted"/>
<sequence length="442" mass="47207">MDTRVCFLSLVACAFEGRDFILFAMCALRIFGAGCLGRIAALGLAGFSSFSYAWQSAPVVAGGTVTGHVICGDTQRPARFAKVILFGVPAEITPPPKPGVKGGVVVYYKKAIDALNMIDAQTDLEGGFALHGVAPGDYYAFASVSGYVRPSQMVLAAYEAGSDLHYPISGIPAVHVVSERSAQVDLTVERGAAIAGKVMWDDGSPAARLMVTVIAAKGKKEVPIEFSMLSGADGMEQMSFSDDRGHFRISGLAHGDYFVRGDLTTKSRTDMKGGANGFNGRSDSPLVVFAPAAFHQADAKAITVHRAEERDDVEMTINLKGLYAVSGRVSSSEDHHGINEATVRIEDAQDKEFFRSTNVDANGDFTVTFVPPGSYSLVVQYAGDMEPAKEKPSDPTKMNSETVLRSYEDGKQAVVVTDSDVTGRSLELVPTKIVKKSLFSDE</sequence>
<dbReference type="EMBL" id="JACHEA010000001">
    <property type="protein sequence ID" value="MBB5338284.1"/>
    <property type="molecule type" value="Genomic_DNA"/>
</dbReference>
<comment type="caution">
    <text evidence="1">The sequence shown here is derived from an EMBL/GenBank/DDBJ whole genome shotgun (WGS) entry which is preliminary data.</text>
</comment>
<evidence type="ECO:0000313" key="1">
    <source>
        <dbReference type="EMBL" id="MBB5338284.1"/>
    </source>
</evidence>
<accession>A0ACC5NUM1</accession>
<dbReference type="Proteomes" id="UP000569005">
    <property type="component" value="Unassembled WGS sequence"/>
</dbReference>
<evidence type="ECO:0000313" key="2">
    <source>
        <dbReference type="Proteomes" id="UP000569005"/>
    </source>
</evidence>
<protein>
    <submittedName>
        <fullName evidence="1">Uncharacterized protein</fullName>
    </submittedName>
</protein>
<organism evidence="1 2">
    <name type="scientific">Tunturiibacter gelidiferens</name>
    <dbReference type="NCBI Taxonomy" id="3069689"/>
    <lineage>
        <taxon>Bacteria</taxon>
        <taxon>Pseudomonadati</taxon>
        <taxon>Acidobacteriota</taxon>
        <taxon>Terriglobia</taxon>
        <taxon>Terriglobales</taxon>
        <taxon>Acidobacteriaceae</taxon>
        <taxon>Tunturiibacter</taxon>
    </lineage>
</organism>